<dbReference type="Proteomes" id="UP000003874">
    <property type="component" value="Unassembled WGS sequence"/>
</dbReference>
<sequence>MGDVFCFLFFCVIIHGELFHDLTHITSLFASIHRIICCFSHTRLT</sequence>
<proteinExistence type="predicted"/>
<keyword evidence="2" id="KW-1185">Reference proteome</keyword>
<accession>E6MNU6</accession>
<name>E6MNU6_9BACT</name>
<gene>
    <name evidence="1" type="ORF">HMPREF9420_1164</name>
</gene>
<dbReference type="AlphaFoldDB" id="E6MNU6"/>
<organism evidence="1 2">
    <name type="scientific">Segatella salivae DSM 15606</name>
    <dbReference type="NCBI Taxonomy" id="888832"/>
    <lineage>
        <taxon>Bacteria</taxon>
        <taxon>Pseudomonadati</taxon>
        <taxon>Bacteroidota</taxon>
        <taxon>Bacteroidia</taxon>
        <taxon>Bacteroidales</taxon>
        <taxon>Prevotellaceae</taxon>
        <taxon>Segatella</taxon>
    </lineage>
</organism>
<evidence type="ECO:0000313" key="2">
    <source>
        <dbReference type="Proteomes" id="UP000003874"/>
    </source>
</evidence>
<dbReference type="HOGENOM" id="CLU_3203637_0_0_10"/>
<comment type="caution">
    <text evidence="1">The sequence shown here is derived from an EMBL/GenBank/DDBJ whole genome shotgun (WGS) entry which is preliminary data.</text>
</comment>
<protein>
    <submittedName>
        <fullName evidence="1">Uncharacterized protein</fullName>
    </submittedName>
</protein>
<reference evidence="1 2" key="1">
    <citation type="submission" date="2010-12" db="EMBL/GenBank/DDBJ databases">
        <authorList>
            <person name="Muzny D."/>
            <person name="Qin X."/>
            <person name="Deng J."/>
            <person name="Jiang H."/>
            <person name="Liu Y."/>
            <person name="Qu J."/>
            <person name="Song X.-Z."/>
            <person name="Zhang L."/>
            <person name="Thornton R."/>
            <person name="Coyle M."/>
            <person name="Francisco L."/>
            <person name="Jackson L."/>
            <person name="Javaid M."/>
            <person name="Korchina V."/>
            <person name="Kovar C."/>
            <person name="Mata R."/>
            <person name="Mathew T."/>
            <person name="Ngo R."/>
            <person name="Nguyen L."/>
            <person name="Nguyen N."/>
            <person name="Okwuonu G."/>
            <person name="Ongeri F."/>
            <person name="Pham C."/>
            <person name="Simmons D."/>
            <person name="Wilczek-Boney K."/>
            <person name="Hale W."/>
            <person name="Jakkamsetti A."/>
            <person name="Pham P."/>
            <person name="Ruth R."/>
            <person name="San Lucas F."/>
            <person name="Warren J."/>
            <person name="Zhang J."/>
            <person name="Zhao Z."/>
            <person name="Zhou C."/>
            <person name="Zhu D."/>
            <person name="Lee S."/>
            <person name="Bess C."/>
            <person name="Blankenburg K."/>
            <person name="Forbes L."/>
            <person name="Fu Q."/>
            <person name="Gubbala S."/>
            <person name="Hirani K."/>
            <person name="Jayaseelan J.C."/>
            <person name="Lara F."/>
            <person name="Munidasa M."/>
            <person name="Palculict T."/>
            <person name="Patil S."/>
            <person name="Pu L.-L."/>
            <person name="Saada N."/>
            <person name="Tang L."/>
            <person name="Weissenberger G."/>
            <person name="Zhu Y."/>
            <person name="Hemphill L."/>
            <person name="Shang Y."/>
            <person name="Youmans B."/>
            <person name="Ayvaz T."/>
            <person name="Ross M."/>
            <person name="Santibanez J."/>
            <person name="Aqrawi P."/>
            <person name="Gross S."/>
            <person name="Joshi V."/>
            <person name="Fowler G."/>
            <person name="Nazareth L."/>
            <person name="Reid J."/>
            <person name="Worley K."/>
            <person name="Petrosino J."/>
            <person name="Highlander S."/>
            <person name="Gibbs R."/>
        </authorList>
    </citation>
    <scope>NUCLEOTIDE SEQUENCE [LARGE SCALE GENOMIC DNA]</scope>
    <source>
        <strain evidence="1 2">DSM 15606</strain>
    </source>
</reference>
<evidence type="ECO:0000313" key="1">
    <source>
        <dbReference type="EMBL" id="EFV04699.1"/>
    </source>
</evidence>
<dbReference type="EMBL" id="AEQO01000113">
    <property type="protein sequence ID" value="EFV04699.1"/>
    <property type="molecule type" value="Genomic_DNA"/>
</dbReference>